<dbReference type="InterPro" id="IPR003594">
    <property type="entry name" value="HATPase_dom"/>
</dbReference>
<protein>
    <submittedName>
        <fullName evidence="3">ATP-binding protein</fullName>
    </submittedName>
</protein>
<dbReference type="SUPFAM" id="SSF55874">
    <property type="entry name" value="ATPase domain of HSP90 chaperone/DNA topoisomerase II/histidine kinase"/>
    <property type="match status" value="1"/>
</dbReference>
<name>A0A367FQA4_9ACTN</name>
<accession>A0A367FQA4</accession>
<dbReference type="CDD" id="cd16936">
    <property type="entry name" value="HATPase_RsbW-like"/>
    <property type="match status" value="1"/>
</dbReference>
<dbReference type="AlphaFoldDB" id="A0A367FQA4"/>
<keyword evidence="4" id="KW-1185">Reference proteome</keyword>
<dbReference type="InterPro" id="IPR036890">
    <property type="entry name" value="HATPase_C_sf"/>
</dbReference>
<dbReference type="Gene3D" id="3.30.565.10">
    <property type="entry name" value="Histidine kinase-like ATPase, C-terminal domain"/>
    <property type="match status" value="1"/>
</dbReference>
<organism evidence="3 4">
    <name type="scientific">Sphaerisporangium album</name>
    <dbReference type="NCBI Taxonomy" id="509200"/>
    <lineage>
        <taxon>Bacteria</taxon>
        <taxon>Bacillati</taxon>
        <taxon>Actinomycetota</taxon>
        <taxon>Actinomycetes</taxon>
        <taxon>Streptosporangiales</taxon>
        <taxon>Streptosporangiaceae</taxon>
        <taxon>Sphaerisporangium</taxon>
    </lineage>
</organism>
<keyword evidence="1" id="KW-0723">Serine/threonine-protein kinase</keyword>
<comment type="caution">
    <text evidence="3">The sequence shown here is derived from an EMBL/GenBank/DDBJ whole genome shotgun (WGS) entry which is preliminary data.</text>
</comment>
<dbReference type="EMBL" id="QOIL01000003">
    <property type="protein sequence ID" value="RCG32022.1"/>
    <property type="molecule type" value="Genomic_DNA"/>
</dbReference>
<dbReference type="GO" id="GO:0004674">
    <property type="term" value="F:protein serine/threonine kinase activity"/>
    <property type="evidence" value="ECO:0007669"/>
    <property type="project" value="UniProtKB-KW"/>
</dbReference>
<evidence type="ECO:0000256" key="1">
    <source>
        <dbReference type="ARBA" id="ARBA00022527"/>
    </source>
</evidence>
<keyword evidence="1" id="KW-0418">Kinase</keyword>
<sequence length="142" mass="15675">MRHHRWDLPADLGAVPKVRELVCDTLTSWGARPESVDDAVLIFDELCANAFRHGSAPVSVLLYFTGEEISGEIIDTGEFFVPRRRQVGLSEESGRGLQIVETLATTWGVRPLQVGGKSVWFRLVHSHDGHVAHTPMICGLST</sequence>
<dbReference type="GO" id="GO:0005524">
    <property type="term" value="F:ATP binding"/>
    <property type="evidence" value="ECO:0007669"/>
    <property type="project" value="UniProtKB-KW"/>
</dbReference>
<evidence type="ECO:0000313" key="4">
    <source>
        <dbReference type="Proteomes" id="UP000253094"/>
    </source>
</evidence>
<dbReference type="OrthoDB" id="3473697at2"/>
<gene>
    <name evidence="3" type="ORF">DQ384_05640</name>
</gene>
<dbReference type="RefSeq" id="WP_114027637.1">
    <property type="nucleotide sequence ID" value="NZ_QOIL01000003.1"/>
</dbReference>
<evidence type="ECO:0000313" key="3">
    <source>
        <dbReference type="EMBL" id="RCG32022.1"/>
    </source>
</evidence>
<keyword evidence="3" id="KW-0067">ATP-binding</keyword>
<dbReference type="PANTHER" id="PTHR35526">
    <property type="entry name" value="ANTI-SIGMA-F FACTOR RSBW-RELATED"/>
    <property type="match status" value="1"/>
</dbReference>
<feature type="domain" description="Histidine kinase/HSP90-like ATPase" evidence="2">
    <location>
        <begin position="8"/>
        <end position="122"/>
    </location>
</feature>
<evidence type="ECO:0000259" key="2">
    <source>
        <dbReference type="Pfam" id="PF13581"/>
    </source>
</evidence>
<dbReference type="Pfam" id="PF13581">
    <property type="entry name" value="HATPase_c_2"/>
    <property type="match status" value="1"/>
</dbReference>
<dbReference type="InterPro" id="IPR050267">
    <property type="entry name" value="Anti-sigma-factor_SerPK"/>
</dbReference>
<keyword evidence="3" id="KW-0547">Nucleotide-binding</keyword>
<dbReference type="Proteomes" id="UP000253094">
    <property type="component" value="Unassembled WGS sequence"/>
</dbReference>
<keyword evidence="1" id="KW-0808">Transferase</keyword>
<proteinExistence type="predicted"/>
<reference evidence="3 4" key="1">
    <citation type="submission" date="2018-06" db="EMBL/GenBank/DDBJ databases">
        <title>Sphaerisporangium craniellae sp. nov., isolated from a marine sponge in the South China Sea.</title>
        <authorList>
            <person name="Li L."/>
        </authorList>
    </citation>
    <scope>NUCLEOTIDE SEQUENCE [LARGE SCALE GENOMIC DNA]</scope>
    <source>
        <strain evidence="3 4">CCTCC AA 208026</strain>
    </source>
</reference>
<dbReference type="PANTHER" id="PTHR35526:SF3">
    <property type="entry name" value="ANTI-SIGMA-F FACTOR RSBW"/>
    <property type="match status" value="1"/>
</dbReference>